<proteinExistence type="inferred from homology"/>
<sequence length="431" mass="46174">MSLATTVQTVQSSRGHMAMSYIPESVPTGMTNFMTAGFPHGAHIFPGQYFNVNAAAAAAAAAGRRPGEMSPANGPGPHPFFIPSAGHHAAPGQGPAGHQAFPLDVAYQQYPHHFDQKPSVAQDQRDIANALLQLNASSGSSTPQASTPTSSSSSSLSVLSKLNGFTTTNNPGSEEDGQSSPVDLLQTLKHGFHPSHSDTGSPPGTVTAIGFDTRSGCRQYDGRFVQDIKPVFQSLSLPNIHHMNDGRGSAEGTPIAPPDLSSPMSDKIFSTPPPGKQRRSSSKGNNVCQICGKSYARPSTLKTHMRTHSGEKPYRCDICAKAFTQAANLTAHLRTHSGEKPFSCPICQKRFSQSSSVTTHLRTHSGERPYRCDYCGKCFADTSTLTKHKRIHSGEKPYRCKICNLGFSQSGNLHRHMKTHNNQLSAQLAAV</sequence>
<keyword evidence="9" id="KW-0539">Nucleus</keyword>
<dbReference type="eggNOG" id="KOG1721">
    <property type="taxonomic scope" value="Eukaryota"/>
</dbReference>
<dbReference type="InParanoid" id="A0A1X7VLR3"/>
<evidence type="ECO:0000259" key="12">
    <source>
        <dbReference type="PROSITE" id="PS50157"/>
    </source>
</evidence>
<keyword evidence="8" id="KW-0804">Transcription</keyword>
<evidence type="ECO:0000313" key="14">
    <source>
        <dbReference type="Proteomes" id="UP000007879"/>
    </source>
</evidence>
<dbReference type="GO" id="GO:0005634">
    <property type="term" value="C:nucleus"/>
    <property type="evidence" value="ECO:0007669"/>
    <property type="project" value="UniProtKB-SubCell"/>
</dbReference>
<dbReference type="OrthoDB" id="8113227at2759"/>
<reference evidence="14" key="1">
    <citation type="journal article" date="2010" name="Nature">
        <title>The Amphimedon queenslandica genome and the evolution of animal complexity.</title>
        <authorList>
            <person name="Srivastava M."/>
            <person name="Simakov O."/>
            <person name="Chapman J."/>
            <person name="Fahey B."/>
            <person name="Gauthier M.E."/>
            <person name="Mitros T."/>
            <person name="Richards G.S."/>
            <person name="Conaco C."/>
            <person name="Dacre M."/>
            <person name="Hellsten U."/>
            <person name="Larroux C."/>
            <person name="Putnam N.H."/>
            <person name="Stanke M."/>
            <person name="Adamska M."/>
            <person name="Darling A."/>
            <person name="Degnan S.M."/>
            <person name="Oakley T.H."/>
            <person name="Plachetzki D.C."/>
            <person name="Zhai Y."/>
            <person name="Adamski M."/>
            <person name="Calcino A."/>
            <person name="Cummins S.F."/>
            <person name="Goodstein D.M."/>
            <person name="Harris C."/>
            <person name="Jackson D.J."/>
            <person name="Leys S.P."/>
            <person name="Shu S."/>
            <person name="Woodcroft B.J."/>
            <person name="Vervoort M."/>
            <person name="Kosik K.S."/>
            <person name="Manning G."/>
            <person name="Degnan B.M."/>
            <person name="Rokhsar D.S."/>
        </authorList>
    </citation>
    <scope>NUCLEOTIDE SEQUENCE [LARGE SCALE GENOMIC DNA]</scope>
</reference>
<feature type="domain" description="C2H2-type" evidence="12">
    <location>
        <begin position="286"/>
        <end position="313"/>
    </location>
</feature>
<evidence type="ECO:0000256" key="9">
    <source>
        <dbReference type="ARBA" id="ARBA00023242"/>
    </source>
</evidence>
<dbReference type="Proteomes" id="UP000007879">
    <property type="component" value="Unassembled WGS sequence"/>
</dbReference>
<keyword evidence="6" id="KW-0862">Zinc</keyword>
<evidence type="ECO:0000256" key="6">
    <source>
        <dbReference type="ARBA" id="ARBA00022833"/>
    </source>
</evidence>
<dbReference type="STRING" id="400682.A0A1X7VLR3"/>
<feature type="domain" description="C2H2-type" evidence="12">
    <location>
        <begin position="314"/>
        <end position="341"/>
    </location>
</feature>
<dbReference type="PANTHER" id="PTHR16515">
    <property type="entry name" value="PR DOMAIN ZINC FINGER PROTEIN"/>
    <property type="match status" value="1"/>
</dbReference>
<dbReference type="FunFam" id="3.30.160.60:FF:001289">
    <property type="entry name" value="Zinc finger protein 574"/>
    <property type="match status" value="1"/>
</dbReference>
<dbReference type="EnsemblMetazoa" id="XM_020008870.1">
    <property type="protein sequence ID" value="XP_019864429.1"/>
    <property type="gene ID" value="LOC105316601"/>
</dbReference>
<evidence type="ECO:0000256" key="2">
    <source>
        <dbReference type="ARBA" id="ARBA00006991"/>
    </source>
</evidence>
<keyword evidence="4" id="KW-0677">Repeat</keyword>
<dbReference type="FunFam" id="3.30.160.60:FF:000557">
    <property type="entry name" value="zinc finger and SCAN domain-containing protein 29"/>
    <property type="match status" value="1"/>
</dbReference>
<dbReference type="GO" id="GO:0006357">
    <property type="term" value="P:regulation of transcription by RNA polymerase II"/>
    <property type="evidence" value="ECO:0007669"/>
    <property type="project" value="UniProtKB-ARBA"/>
</dbReference>
<dbReference type="SMART" id="SM00355">
    <property type="entry name" value="ZnF_C2H2"/>
    <property type="match status" value="5"/>
</dbReference>
<dbReference type="EnsemblMetazoa" id="Aqu2.1.40760_001">
    <property type="protein sequence ID" value="Aqu2.1.40760_001"/>
    <property type="gene ID" value="Aqu2.1.40760"/>
</dbReference>
<dbReference type="SUPFAM" id="SSF57667">
    <property type="entry name" value="beta-beta-alpha zinc fingers"/>
    <property type="match status" value="3"/>
</dbReference>
<feature type="compositionally biased region" description="Low complexity" evidence="11">
    <location>
        <begin position="137"/>
        <end position="160"/>
    </location>
</feature>
<evidence type="ECO:0000256" key="8">
    <source>
        <dbReference type="ARBA" id="ARBA00023163"/>
    </source>
</evidence>
<dbReference type="InterPro" id="IPR050331">
    <property type="entry name" value="Zinc_finger"/>
</dbReference>
<feature type="compositionally biased region" description="Low complexity" evidence="11">
    <location>
        <begin position="85"/>
        <end position="99"/>
    </location>
</feature>
<organism evidence="13">
    <name type="scientific">Amphimedon queenslandica</name>
    <name type="common">Sponge</name>
    <dbReference type="NCBI Taxonomy" id="400682"/>
    <lineage>
        <taxon>Eukaryota</taxon>
        <taxon>Metazoa</taxon>
        <taxon>Porifera</taxon>
        <taxon>Demospongiae</taxon>
        <taxon>Heteroscleromorpha</taxon>
        <taxon>Haplosclerida</taxon>
        <taxon>Niphatidae</taxon>
        <taxon>Amphimedon</taxon>
    </lineage>
</organism>
<feature type="domain" description="C2H2-type" evidence="12">
    <location>
        <begin position="370"/>
        <end position="397"/>
    </location>
</feature>
<feature type="domain" description="C2H2-type" evidence="12">
    <location>
        <begin position="398"/>
        <end position="425"/>
    </location>
</feature>
<dbReference type="InterPro" id="IPR036236">
    <property type="entry name" value="Znf_C2H2_sf"/>
</dbReference>
<dbReference type="GO" id="GO:0008270">
    <property type="term" value="F:zinc ion binding"/>
    <property type="evidence" value="ECO:0007669"/>
    <property type="project" value="UniProtKB-KW"/>
</dbReference>
<name>A0A1X7VLR3_AMPQE</name>
<keyword evidence="14" id="KW-1185">Reference proteome</keyword>
<evidence type="ECO:0000256" key="4">
    <source>
        <dbReference type="ARBA" id="ARBA00022737"/>
    </source>
</evidence>
<dbReference type="OMA" id="CASPRLY"/>
<dbReference type="KEGG" id="aqu:105316601"/>
<feature type="compositionally biased region" description="Polar residues" evidence="11">
    <location>
        <begin position="163"/>
        <end position="172"/>
    </location>
</feature>
<evidence type="ECO:0000256" key="11">
    <source>
        <dbReference type="SAM" id="MobiDB-lite"/>
    </source>
</evidence>
<keyword evidence="5 10" id="KW-0863">Zinc-finger</keyword>
<evidence type="ECO:0000256" key="1">
    <source>
        <dbReference type="ARBA" id="ARBA00004123"/>
    </source>
</evidence>
<reference evidence="13" key="2">
    <citation type="submission" date="2017-05" db="UniProtKB">
        <authorList>
            <consortium name="EnsemblMetazoa"/>
        </authorList>
    </citation>
    <scope>IDENTIFICATION</scope>
</reference>
<dbReference type="Gene3D" id="3.30.160.60">
    <property type="entry name" value="Classic Zinc Finger"/>
    <property type="match status" value="5"/>
</dbReference>
<dbReference type="FunFam" id="3.30.160.60:FF:000761">
    <property type="entry name" value="Zinc finger protein 449"/>
    <property type="match status" value="1"/>
</dbReference>
<feature type="region of interest" description="Disordered" evidence="11">
    <location>
        <begin position="65"/>
        <end position="99"/>
    </location>
</feature>
<keyword evidence="7" id="KW-0805">Transcription regulation</keyword>
<keyword evidence="3" id="KW-0479">Metal-binding</keyword>
<accession>A0A1X7VLR3</accession>
<gene>
    <name evidence="13" type="primary">105316601</name>
</gene>
<evidence type="ECO:0000256" key="3">
    <source>
        <dbReference type="ARBA" id="ARBA00022723"/>
    </source>
</evidence>
<evidence type="ECO:0000256" key="10">
    <source>
        <dbReference type="PROSITE-ProRule" id="PRU00042"/>
    </source>
</evidence>
<feature type="region of interest" description="Disordered" evidence="11">
    <location>
        <begin position="265"/>
        <end position="287"/>
    </location>
</feature>
<protein>
    <recommendedName>
        <fullName evidence="12">C2H2-type domain-containing protein</fullName>
    </recommendedName>
</protein>
<dbReference type="PANTHER" id="PTHR16515:SF49">
    <property type="entry name" value="GASTRULA ZINC FINGER PROTEIN XLCGF49.1-LIKE-RELATED"/>
    <property type="match status" value="1"/>
</dbReference>
<dbReference type="PROSITE" id="PS00028">
    <property type="entry name" value="ZINC_FINGER_C2H2_1"/>
    <property type="match status" value="5"/>
</dbReference>
<comment type="subcellular location">
    <subcellularLocation>
        <location evidence="1">Nucleus</location>
    </subcellularLocation>
</comment>
<feature type="region of interest" description="Disordered" evidence="11">
    <location>
        <begin position="137"/>
        <end position="180"/>
    </location>
</feature>
<evidence type="ECO:0000256" key="7">
    <source>
        <dbReference type="ARBA" id="ARBA00023015"/>
    </source>
</evidence>
<comment type="similarity">
    <text evidence="2">Belongs to the krueppel C2H2-type zinc-finger protein family.</text>
</comment>
<dbReference type="AlphaFoldDB" id="A0A1X7VLR3"/>
<dbReference type="InterPro" id="IPR013087">
    <property type="entry name" value="Znf_C2H2_type"/>
</dbReference>
<dbReference type="FunFam" id="3.30.160.60:FF:002343">
    <property type="entry name" value="Zinc finger protein 33A"/>
    <property type="match status" value="2"/>
</dbReference>
<feature type="domain" description="C2H2-type" evidence="12">
    <location>
        <begin position="342"/>
        <end position="369"/>
    </location>
</feature>
<dbReference type="Pfam" id="PF00096">
    <property type="entry name" value="zf-C2H2"/>
    <property type="match status" value="5"/>
</dbReference>
<evidence type="ECO:0000313" key="13">
    <source>
        <dbReference type="EnsemblMetazoa" id="Aqu2.1.40760_001"/>
    </source>
</evidence>
<dbReference type="PROSITE" id="PS50157">
    <property type="entry name" value="ZINC_FINGER_C2H2_2"/>
    <property type="match status" value="5"/>
</dbReference>
<evidence type="ECO:0000256" key="5">
    <source>
        <dbReference type="ARBA" id="ARBA00022771"/>
    </source>
</evidence>